<keyword evidence="2" id="KW-1185">Reference proteome</keyword>
<gene>
    <name evidence="1" type="ORF">MTR67_001737</name>
</gene>
<dbReference type="EMBL" id="CP133612">
    <property type="protein sequence ID" value="WMV08352.1"/>
    <property type="molecule type" value="Genomic_DNA"/>
</dbReference>
<dbReference type="CDD" id="cd00303">
    <property type="entry name" value="retropepsin_like"/>
    <property type="match status" value="1"/>
</dbReference>
<sequence>MLKVFHLDVYALLDPSATLSFVMPYLVLRFDILHDVFLDPFSDSTLVGDSIMAKRIYRKCPASLSQAVTHVDIVELDMLDFNVILGINWLHSCYASIDCRTHAVKYQFPNKPILEWKRGNFVPKSQFVSCLKARKLISKGCIFNMVWFSDMDSETATFESIYVTPQGYPQDKDTEP</sequence>
<reference evidence="1" key="1">
    <citation type="submission" date="2023-08" db="EMBL/GenBank/DDBJ databases">
        <title>A de novo genome assembly of Solanum verrucosum Schlechtendal, a Mexican diploid species geographically isolated from the other diploid A-genome species in potato relatives.</title>
        <authorList>
            <person name="Hosaka K."/>
        </authorList>
    </citation>
    <scope>NUCLEOTIDE SEQUENCE</scope>
    <source>
        <tissue evidence="1">Young leaves</tissue>
    </source>
</reference>
<proteinExistence type="predicted"/>
<dbReference type="InterPro" id="IPR021109">
    <property type="entry name" value="Peptidase_aspartic_dom_sf"/>
</dbReference>
<name>A0AAF0PP49_SOLVR</name>
<evidence type="ECO:0000313" key="1">
    <source>
        <dbReference type="EMBL" id="WMV08352.1"/>
    </source>
</evidence>
<dbReference type="AlphaFoldDB" id="A0AAF0PP49"/>
<protein>
    <recommendedName>
        <fullName evidence="3">Gag-pol polyprotein</fullName>
    </recommendedName>
</protein>
<dbReference type="Proteomes" id="UP001234989">
    <property type="component" value="Chromosome 1"/>
</dbReference>
<accession>A0AAF0PP49</accession>
<evidence type="ECO:0008006" key="3">
    <source>
        <dbReference type="Google" id="ProtNLM"/>
    </source>
</evidence>
<dbReference type="Gene3D" id="2.40.70.10">
    <property type="entry name" value="Acid Proteases"/>
    <property type="match status" value="1"/>
</dbReference>
<evidence type="ECO:0000313" key="2">
    <source>
        <dbReference type="Proteomes" id="UP001234989"/>
    </source>
</evidence>
<dbReference type="Pfam" id="PF08284">
    <property type="entry name" value="RVP_2"/>
    <property type="match status" value="1"/>
</dbReference>
<organism evidence="1 2">
    <name type="scientific">Solanum verrucosum</name>
    <dbReference type="NCBI Taxonomy" id="315347"/>
    <lineage>
        <taxon>Eukaryota</taxon>
        <taxon>Viridiplantae</taxon>
        <taxon>Streptophyta</taxon>
        <taxon>Embryophyta</taxon>
        <taxon>Tracheophyta</taxon>
        <taxon>Spermatophyta</taxon>
        <taxon>Magnoliopsida</taxon>
        <taxon>eudicotyledons</taxon>
        <taxon>Gunneridae</taxon>
        <taxon>Pentapetalae</taxon>
        <taxon>asterids</taxon>
        <taxon>lamiids</taxon>
        <taxon>Solanales</taxon>
        <taxon>Solanaceae</taxon>
        <taxon>Solanoideae</taxon>
        <taxon>Solaneae</taxon>
        <taxon>Solanum</taxon>
    </lineage>
</organism>